<sequence length="562" mass="64102">MAFTRRLFSKSAVALGAAASTTASMSHARGFFPWKKKDLIAFNHGVASGDPLQDRVILWTRITLADDIPSYIKVPVRYRVAKDPHFRRVVCRGYTFTKQSQDFTVKIDPNGLQPNTTYYYQFECFGNCSPIGRTKTLPKGHVDQLKLATVSCSNYPYGYFNVYGMIAQRDDLDAVLHLGDYIYEYANGEYGDGTEKDRIPEPNREIVSLEDYRQRYAQYRTDPNLQEAHRQHPFITVWDDHESTNDSWTGGAENHNPELGEGDWGERKSASVRAYYEWMPIRLTDKNDPSRIYRRFQFGDLMDLIMLDTRLYGRDQQIDNIDDANDESRTLLGEAQFNWFTDQLSDSHQQGNRWRLVGQQVMMGQFQIGGAPFNFDQWDGYAAERGRIFDYLSGNGIDNTAILTGDIHTSWGMDLTRDPYNSDTYNAETGEGSVAVEFVTPAVSSPGVEDPVQAEQTAQLLLATNPHMKFVELFRRGYVVLDITHERLQGHWFHAETIDEENNYNQTLAMSLQTVSGENRLTPIDMSENMPPNNQSTSISPSSLAPDINMPFSEKEWLSSEL</sequence>
<dbReference type="PANTHER" id="PTHR43606">
    <property type="entry name" value="PHOSPHATASE, PUTATIVE (AFU_ORTHOLOGUE AFUA_6G08710)-RELATED"/>
    <property type="match status" value="1"/>
</dbReference>
<evidence type="ECO:0000256" key="1">
    <source>
        <dbReference type="SAM" id="MobiDB-lite"/>
    </source>
</evidence>
<evidence type="ECO:0000313" key="5">
    <source>
        <dbReference type="EMBL" id="GLS25737.1"/>
    </source>
</evidence>
<dbReference type="RefSeq" id="WP_232595668.1">
    <property type="nucleotide sequence ID" value="NZ_BSPD01000034.1"/>
</dbReference>
<dbReference type="SUPFAM" id="SSF56300">
    <property type="entry name" value="Metallo-dependent phosphatases"/>
    <property type="match status" value="1"/>
</dbReference>
<feature type="domain" description="PhoD-like phosphatase metallophosphatase" evidence="3">
    <location>
        <begin position="147"/>
        <end position="492"/>
    </location>
</feature>
<dbReference type="Gene3D" id="2.60.40.380">
    <property type="entry name" value="Purple acid phosphatase-like, N-terminal"/>
    <property type="match status" value="1"/>
</dbReference>
<evidence type="ECO:0000259" key="3">
    <source>
        <dbReference type="Pfam" id="PF09423"/>
    </source>
</evidence>
<dbReference type="InterPro" id="IPR052900">
    <property type="entry name" value="Phospholipid_Metab_Enz"/>
</dbReference>
<dbReference type="AlphaFoldDB" id="A0AA37TAN6"/>
<proteinExistence type="predicted"/>
<feature type="region of interest" description="Disordered" evidence="1">
    <location>
        <begin position="245"/>
        <end position="264"/>
    </location>
</feature>
<dbReference type="InterPro" id="IPR032093">
    <property type="entry name" value="PhoD_N"/>
</dbReference>
<feature type="region of interest" description="Disordered" evidence="1">
    <location>
        <begin position="523"/>
        <end position="550"/>
    </location>
</feature>
<dbReference type="InterPro" id="IPR018946">
    <property type="entry name" value="PhoD-like_MPP"/>
</dbReference>
<feature type="compositionally biased region" description="Polar residues" evidence="1">
    <location>
        <begin position="530"/>
        <end position="543"/>
    </location>
</feature>
<accession>A0AA37TAN6</accession>
<evidence type="ECO:0000313" key="6">
    <source>
        <dbReference type="Proteomes" id="UP001156870"/>
    </source>
</evidence>
<gene>
    <name evidence="5" type="primary">phoD</name>
    <name evidence="5" type="ORF">GCM10007877_14510</name>
</gene>
<comment type="caution">
    <text evidence="5">The sequence shown here is derived from an EMBL/GenBank/DDBJ whole genome shotgun (WGS) entry which is preliminary data.</text>
</comment>
<dbReference type="Proteomes" id="UP001156870">
    <property type="component" value="Unassembled WGS sequence"/>
</dbReference>
<feature type="signal peptide" evidence="2">
    <location>
        <begin position="1"/>
        <end position="28"/>
    </location>
</feature>
<dbReference type="InterPro" id="IPR038607">
    <property type="entry name" value="PhoD-like_sf"/>
</dbReference>
<organism evidence="5 6">
    <name type="scientific">Marinibactrum halimedae</name>
    <dbReference type="NCBI Taxonomy" id="1444977"/>
    <lineage>
        <taxon>Bacteria</taxon>
        <taxon>Pseudomonadati</taxon>
        <taxon>Pseudomonadota</taxon>
        <taxon>Gammaproteobacteria</taxon>
        <taxon>Cellvibrionales</taxon>
        <taxon>Cellvibrionaceae</taxon>
        <taxon>Marinibactrum</taxon>
    </lineage>
</organism>
<keyword evidence="2" id="KW-0732">Signal</keyword>
<evidence type="ECO:0000256" key="2">
    <source>
        <dbReference type="SAM" id="SignalP"/>
    </source>
</evidence>
<feature type="domain" description="Phospholipase D N-terminal" evidence="4">
    <location>
        <begin position="44"/>
        <end position="136"/>
    </location>
</feature>
<dbReference type="Pfam" id="PF09423">
    <property type="entry name" value="PhoD"/>
    <property type="match status" value="1"/>
</dbReference>
<dbReference type="Gene3D" id="3.60.21.70">
    <property type="entry name" value="PhoD-like phosphatase"/>
    <property type="match status" value="1"/>
</dbReference>
<feature type="chain" id="PRO_5041451033" evidence="2">
    <location>
        <begin position="29"/>
        <end position="562"/>
    </location>
</feature>
<keyword evidence="6" id="KW-1185">Reference proteome</keyword>
<protein>
    <submittedName>
        <fullName evidence="5">Alkaline phosphatase</fullName>
    </submittedName>
</protein>
<dbReference type="Pfam" id="PF16655">
    <property type="entry name" value="PhoD_N"/>
    <property type="match status" value="1"/>
</dbReference>
<dbReference type="CDD" id="cd07389">
    <property type="entry name" value="MPP_PhoD"/>
    <property type="match status" value="1"/>
</dbReference>
<dbReference type="PANTHER" id="PTHR43606:SF7">
    <property type="entry name" value="PHOSPHATASE, PUTATIVE (AFU_ORTHOLOGUE AFUA_6G08710)-RELATED"/>
    <property type="match status" value="1"/>
</dbReference>
<name>A0AA37TAN6_9GAMM</name>
<reference evidence="5 6" key="1">
    <citation type="journal article" date="2014" name="Int. J. Syst. Evol. Microbiol.">
        <title>Complete genome sequence of Corynebacterium casei LMG S-19264T (=DSM 44701T), isolated from a smear-ripened cheese.</title>
        <authorList>
            <consortium name="US DOE Joint Genome Institute (JGI-PGF)"/>
            <person name="Walter F."/>
            <person name="Albersmeier A."/>
            <person name="Kalinowski J."/>
            <person name="Ruckert C."/>
        </authorList>
    </citation>
    <scope>NUCLEOTIDE SEQUENCE [LARGE SCALE GENOMIC DNA]</scope>
    <source>
        <strain evidence="5 6">NBRC 110095</strain>
    </source>
</reference>
<dbReference type="EMBL" id="BSPD01000034">
    <property type="protein sequence ID" value="GLS25737.1"/>
    <property type="molecule type" value="Genomic_DNA"/>
</dbReference>
<evidence type="ECO:0000259" key="4">
    <source>
        <dbReference type="Pfam" id="PF16655"/>
    </source>
</evidence>
<dbReference type="InterPro" id="IPR029052">
    <property type="entry name" value="Metallo-depent_PP-like"/>
</dbReference>